<comment type="subcellular location">
    <subcellularLocation>
        <location evidence="5">Cytoplasm</location>
    </subcellularLocation>
</comment>
<evidence type="ECO:0000256" key="5">
    <source>
        <dbReference type="HAMAP-Rule" id="MF_00651"/>
    </source>
</evidence>
<keyword evidence="8" id="KW-1185">Reference proteome</keyword>
<evidence type="ECO:0000313" key="8">
    <source>
        <dbReference type="Proteomes" id="UP000199513"/>
    </source>
</evidence>
<proteinExistence type="inferred from homology"/>
<evidence type="ECO:0000256" key="1">
    <source>
        <dbReference type="ARBA" id="ARBA00022490"/>
    </source>
</evidence>
<evidence type="ECO:0000256" key="3">
    <source>
        <dbReference type="ARBA" id="ARBA00022722"/>
    </source>
</evidence>
<dbReference type="GO" id="GO:0005829">
    <property type="term" value="C:cytosol"/>
    <property type="evidence" value="ECO:0007669"/>
    <property type="project" value="TreeGrafter"/>
</dbReference>
<dbReference type="PANTHER" id="PTHR33317:SF4">
    <property type="entry name" value="POLYNUCLEOTIDYL TRANSFERASE, RIBONUCLEASE H-LIKE SUPERFAMILY PROTEIN"/>
    <property type="match status" value="1"/>
</dbReference>
<keyword evidence="3 5" id="KW-0540">Nuclease</keyword>
<gene>
    <name evidence="7" type="ORF">SAMN04488541_102369</name>
</gene>
<dbReference type="InterPro" id="IPR012337">
    <property type="entry name" value="RNaseH-like_sf"/>
</dbReference>
<dbReference type="Proteomes" id="UP000199513">
    <property type="component" value="Unassembled WGS sequence"/>
</dbReference>
<evidence type="ECO:0000256" key="2">
    <source>
        <dbReference type="ARBA" id="ARBA00022517"/>
    </source>
</evidence>
<dbReference type="GO" id="GO:0004518">
    <property type="term" value="F:nuclease activity"/>
    <property type="evidence" value="ECO:0007669"/>
    <property type="project" value="UniProtKB-KW"/>
</dbReference>
<dbReference type="EC" id="3.1.-.-" evidence="5"/>
<evidence type="ECO:0000313" key="7">
    <source>
        <dbReference type="EMBL" id="SFF28251.1"/>
    </source>
</evidence>
<protein>
    <recommendedName>
        <fullName evidence="5">Putative pre-16S rRNA nuclease</fullName>
        <ecNumber evidence="5">3.1.-.-</ecNumber>
    </recommendedName>
</protein>
<dbReference type="InterPro" id="IPR006641">
    <property type="entry name" value="YqgF/RNaseH-like_dom"/>
</dbReference>
<dbReference type="NCBIfam" id="TIGR00250">
    <property type="entry name" value="RNAse_H_YqgF"/>
    <property type="match status" value="1"/>
</dbReference>
<dbReference type="Pfam" id="PF03652">
    <property type="entry name" value="RuvX"/>
    <property type="match status" value="1"/>
</dbReference>
<dbReference type="EMBL" id="FONY01000023">
    <property type="protein sequence ID" value="SFF28251.1"/>
    <property type="molecule type" value="Genomic_DNA"/>
</dbReference>
<accession>A0A1I2HIF9</accession>
<reference evidence="8" key="1">
    <citation type="submission" date="2016-10" db="EMBL/GenBank/DDBJ databases">
        <authorList>
            <person name="Varghese N."/>
            <person name="Submissions S."/>
        </authorList>
    </citation>
    <scope>NUCLEOTIDE SEQUENCE [LARGE SCALE GENOMIC DNA]</scope>
    <source>
        <strain>GEY</strain>
        <strain evidence="8">DSM 9560</strain>
    </source>
</reference>
<dbReference type="HAMAP" id="MF_00651">
    <property type="entry name" value="Nuclease_YqgF"/>
    <property type="match status" value="1"/>
</dbReference>
<dbReference type="OrthoDB" id="9796140at2"/>
<evidence type="ECO:0000256" key="4">
    <source>
        <dbReference type="ARBA" id="ARBA00022801"/>
    </source>
</evidence>
<dbReference type="InterPro" id="IPR037027">
    <property type="entry name" value="YqgF/RNaseH-like_dom_sf"/>
</dbReference>
<dbReference type="SUPFAM" id="SSF53098">
    <property type="entry name" value="Ribonuclease H-like"/>
    <property type="match status" value="1"/>
</dbReference>
<dbReference type="GO" id="GO:0016788">
    <property type="term" value="F:hydrolase activity, acting on ester bonds"/>
    <property type="evidence" value="ECO:0007669"/>
    <property type="project" value="UniProtKB-UniRule"/>
</dbReference>
<keyword evidence="4 5" id="KW-0378">Hydrolase</keyword>
<name>A0A1I2HIF9_9BACT</name>
<dbReference type="Gene3D" id="3.30.420.140">
    <property type="entry name" value="YqgF/RNase H-like domain"/>
    <property type="match status" value="1"/>
</dbReference>
<dbReference type="GO" id="GO:0000967">
    <property type="term" value="P:rRNA 5'-end processing"/>
    <property type="evidence" value="ECO:0007669"/>
    <property type="project" value="UniProtKB-UniRule"/>
</dbReference>
<evidence type="ECO:0000259" key="6">
    <source>
        <dbReference type="SMART" id="SM00732"/>
    </source>
</evidence>
<dbReference type="AlphaFoldDB" id="A0A1I2HIF9"/>
<dbReference type="InterPro" id="IPR005227">
    <property type="entry name" value="YqgF"/>
</dbReference>
<dbReference type="PANTHER" id="PTHR33317">
    <property type="entry name" value="POLYNUCLEOTIDYL TRANSFERASE, RIBONUCLEASE H-LIKE SUPERFAMILY PROTEIN"/>
    <property type="match status" value="1"/>
</dbReference>
<dbReference type="RefSeq" id="WP_091546385.1">
    <property type="nucleotide sequence ID" value="NZ_FONY01000023.1"/>
</dbReference>
<keyword evidence="2 5" id="KW-0690">Ribosome biogenesis</keyword>
<dbReference type="STRING" id="1003.SAMN04488541_102369"/>
<comment type="function">
    <text evidence="5">Could be a nuclease involved in processing of the 5'-end of pre-16S rRNA.</text>
</comment>
<feature type="domain" description="YqgF/RNase H-like" evidence="6">
    <location>
        <begin position="2"/>
        <end position="100"/>
    </location>
</feature>
<keyword evidence="1 5" id="KW-0963">Cytoplasm</keyword>
<organism evidence="7 8">
    <name type="scientific">Thermoflexibacter ruber</name>
    <dbReference type="NCBI Taxonomy" id="1003"/>
    <lineage>
        <taxon>Bacteria</taxon>
        <taxon>Pseudomonadati</taxon>
        <taxon>Bacteroidota</taxon>
        <taxon>Cytophagia</taxon>
        <taxon>Cytophagales</taxon>
        <taxon>Thermoflexibacteraceae</taxon>
        <taxon>Thermoflexibacter</taxon>
    </lineage>
</organism>
<dbReference type="CDD" id="cd16964">
    <property type="entry name" value="YqgF"/>
    <property type="match status" value="1"/>
</dbReference>
<comment type="similarity">
    <text evidence="5">Belongs to the YqgF HJR family.</text>
</comment>
<sequence length="139" mass="15626">MGRIIGIDYGTKRVGVAVTDALQIIATALDTVHSKDIIAFLQKYDKEEGIESFVLGIPKKLDNSDTNNTAHVQNFKKQLQKAFPEKKIFEVDERFTSSIAQQSMILGGVKKKERQDKAKVDRISAVLILQSYLEMKNNL</sequence>
<dbReference type="SMART" id="SM00732">
    <property type="entry name" value="YqgFc"/>
    <property type="match status" value="1"/>
</dbReference>